<dbReference type="Proteomes" id="UP001172101">
    <property type="component" value="Unassembled WGS sequence"/>
</dbReference>
<proteinExistence type="inferred from homology"/>
<dbReference type="InterPro" id="IPR015267">
    <property type="entry name" value="PPP4R2"/>
</dbReference>
<feature type="region of interest" description="Disordered" evidence="2">
    <location>
        <begin position="315"/>
        <end position="438"/>
    </location>
</feature>
<evidence type="ECO:0000256" key="2">
    <source>
        <dbReference type="SAM" id="MobiDB-lite"/>
    </source>
</evidence>
<dbReference type="GO" id="GO:0005634">
    <property type="term" value="C:nucleus"/>
    <property type="evidence" value="ECO:0007669"/>
    <property type="project" value="TreeGrafter"/>
</dbReference>
<dbReference type="GO" id="GO:0019888">
    <property type="term" value="F:protein phosphatase regulator activity"/>
    <property type="evidence" value="ECO:0007669"/>
    <property type="project" value="InterPro"/>
</dbReference>
<feature type="region of interest" description="Disordered" evidence="2">
    <location>
        <begin position="205"/>
        <end position="249"/>
    </location>
</feature>
<accession>A0AA40BIH5</accession>
<feature type="non-terminal residue" evidence="3">
    <location>
        <position position="1"/>
    </location>
</feature>
<name>A0AA40BIH5_9PEZI</name>
<dbReference type="AlphaFoldDB" id="A0AA40BIH5"/>
<feature type="compositionally biased region" description="Polar residues" evidence="2">
    <location>
        <begin position="362"/>
        <end position="371"/>
    </location>
</feature>
<sequence>WPNLLPAVVSRIDKIAHYEFSIPHIPPPQLPLRPPSPRFLAPLPSSDALEPPDSSDTALSSQETNKENANPSPSPPLSRSTGTLPAAIAAQLEEVTSTLTLNFSQFPPHTIQRLAELVLRPRQHYRGLVAYLHALDRVVHVTSGANIYPLPPAIPDMGAMSLLANGVGGAGGRLSINTSAANNIGSDEALGGALLTPIPWLARHANGGGSDDSSDAGSLSPSSAAGGSQVRTESTETIEGPNGMGSIETVSVSVNGIPSMGAGAALVQRGVTQGELLRQEQRAGVVPLSQLARQQQQQQQQLELAAAALNGGSLEPSLITDDTGASSEVADEDAAMNESAEGEDEDEIPHARGPEEIGALDTGSQTATTSDLAVGPSGTVDISSIDVEAAVGRRLQSPPKQQKTEGASPEAATVPESPKREADDDLELGPSKKRVKED</sequence>
<dbReference type="RefSeq" id="XP_060303699.1">
    <property type="nucleotide sequence ID" value="XM_060435691.1"/>
</dbReference>
<dbReference type="GO" id="GO:0005737">
    <property type="term" value="C:cytoplasm"/>
    <property type="evidence" value="ECO:0007669"/>
    <property type="project" value="TreeGrafter"/>
</dbReference>
<evidence type="ECO:0000256" key="1">
    <source>
        <dbReference type="ARBA" id="ARBA00009207"/>
    </source>
</evidence>
<feature type="compositionally biased region" description="Pro residues" evidence="2">
    <location>
        <begin position="26"/>
        <end position="37"/>
    </location>
</feature>
<dbReference type="GeneID" id="85318961"/>
<dbReference type="PANTHER" id="PTHR16487">
    <property type="entry name" value="PPP4R2-RELATED PROTEIN"/>
    <property type="match status" value="1"/>
</dbReference>
<evidence type="ECO:0000313" key="4">
    <source>
        <dbReference type="Proteomes" id="UP001172101"/>
    </source>
</evidence>
<dbReference type="EMBL" id="JAUIRO010000001">
    <property type="protein sequence ID" value="KAK0734822.1"/>
    <property type="molecule type" value="Genomic_DNA"/>
</dbReference>
<feature type="compositionally biased region" description="Acidic residues" evidence="2">
    <location>
        <begin position="329"/>
        <end position="347"/>
    </location>
</feature>
<feature type="non-terminal residue" evidence="3">
    <location>
        <position position="438"/>
    </location>
</feature>
<organism evidence="3 4">
    <name type="scientific">Lasiosphaeria miniovina</name>
    <dbReference type="NCBI Taxonomy" id="1954250"/>
    <lineage>
        <taxon>Eukaryota</taxon>
        <taxon>Fungi</taxon>
        <taxon>Dikarya</taxon>
        <taxon>Ascomycota</taxon>
        <taxon>Pezizomycotina</taxon>
        <taxon>Sordariomycetes</taxon>
        <taxon>Sordariomycetidae</taxon>
        <taxon>Sordariales</taxon>
        <taxon>Lasiosphaeriaceae</taxon>
        <taxon>Lasiosphaeria</taxon>
    </lineage>
</organism>
<dbReference type="GO" id="GO:0030289">
    <property type="term" value="C:protein phosphatase 4 complex"/>
    <property type="evidence" value="ECO:0007669"/>
    <property type="project" value="InterPro"/>
</dbReference>
<evidence type="ECO:0000313" key="3">
    <source>
        <dbReference type="EMBL" id="KAK0734822.1"/>
    </source>
</evidence>
<gene>
    <name evidence="3" type="ORF">B0T26DRAFT_599321</name>
</gene>
<keyword evidence="4" id="KW-1185">Reference proteome</keyword>
<feature type="region of interest" description="Disordered" evidence="2">
    <location>
        <begin position="26"/>
        <end position="82"/>
    </location>
</feature>
<comment type="similarity">
    <text evidence="1">Belongs to the PPP4R2 family.</text>
</comment>
<protein>
    <recommendedName>
        <fullName evidence="5">Protein phosphatase 4 core regulatory subunit R2</fullName>
    </recommendedName>
</protein>
<dbReference type="Pfam" id="PF09184">
    <property type="entry name" value="PPP4R2"/>
    <property type="match status" value="1"/>
</dbReference>
<feature type="compositionally biased region" description="Polar residues" evidence="2">
    <location>
        <begin position="54"/>
        <end position="82"/>
    </location>
</feature>
<feature type="compositionally biased region" description="Low complexity" evidence="2">
    <location>
        <begin position="215"/>
        <end position="228"/>
    </location>
</feature>
<comment type="caution">
    <text evidence="3">The sequence shown here is derived from an EMBL/GenBank/DDBJ whole genome shotgun (WGS) entry which is preliminary data.</text>
</comment>
<evidence type="ECO:0008006" key="5">
    <source>
        <dbReference type="Google" id="ProtNLM"/>
    </source>
</evidence>
<dbReference type="PANTHER" id="PTHR16487:SF0">
    <property type="entry name" value="PROTEIN PHOSPHATASE 4 REGULATORY SUBUNIT 2-RELATED"/>
    <property type="match status" value="1"/>
</dbReference>
<reference evidence="3" key="1">
    <citation type="submission" date="2023-06" db="EMBL/GenBank/DDBJ databases">
        <title>Genome-scale phylogeny and comparative genomics of the fungal order Sordariales.</title>
        <authorList>
            <consortium name="Lawrence Berkeley National Laboratory"/>
            <person name="Hensen N."/>
            <person name="Bonometti L."/>
            <person name="Westerberg I."/>
            <person name="Brannstrom I.O."/>
            <person name="Guillou S."/>
            <person name="Cros-Aarteil S."/>
            <person name="Calhoun S."/>
            <person name="Haridas S."/>
            <person name="Kuo A."/>
            <person name="Mondo S."/>
            <person name="Pangilinan J."/>
            <person name="Riley R."/>
            <person name="LaButti K."/>
            <person name="Andreopoulos B."/>
            <person name="Lipzen A."/>
            <person name="Chen C."/>
            <person name="Yanf M."/>
            <person name="Daum C."/>
            <person name="Ng V."/>
            <person name="Clum A."/>
            <person name="Steindorff A."/>
            <person name="Ohm R."/>
            <person name="Martin F."/>
            <person name="Silar P."/>
            <person name="Natvig D."/>
            <person name="Lalanne C."/>
            <person name="Gautier V."/>
            <person name="Ament-velasquez S.L."/>
            <person name="Kruys A."/>
            <person name="Hutchinson M.I."/>
            <person name="Powell A.J."/>
            <person name="Barry K."/>
            <person name="Miller A.N."/>
            <person name="Grigoriev I.V."/>
            <person name="Debuchy R."/>
            <person name="Gladieux P."/>
            <person name="Thoren M.H."/>
            <person name="Johannesson H."/>
        </authorList>
    </citation>
    <scope>NUCLEOTIDE SEQUENCE</scope>
    <source>
        <strain evidence="3">SMH2392-1A</strain>
    </source>
</reference>